<feature type="compositionally biased region" description="Polar residues" evidence="1">
    <location>
        <begin position="233"/>
        <end position="247"/>
    </location>
</feature>
<proteinExistence type="predicted"/>
<feature type="region of interest" description="Disordered" evidence="1">
    <location>
        <begin position="230"/>
        <end position="318"/>
    </location>
</feature>
<feature type="compositionally biased region" description="Low complexity" evidence="1">
    <location>
        <begin position="23"/>
        <end position="33"/>
    </location>
</feature>
<feature type="compositionally biased region" description="Low complexity" evidence="1">
    <location>
        <begin position="251"/>
        <end position="262"/>
    </location>
</feature>
<keyword evidence="3" id="KW-1185">Reference proteome</keyword>
<comment type="caution">
    <text evidence="2">The sequence shown here is derived from an EMBL/GenBank/DDBJ whole genome shotgun (WGS) entry which is preliminary data.</text>
</comment>
<feature type="compositionally biased region" description="Basic residues" evidence="1">
    <location>
        <begin position="71"/>
        <end position="87"/>
    </location>
</feature>
<reference evidence="2 3" key="1">
    <citation type="journal article" date="2023" name="Arcadia Sci">
        <title>De novo assembly of a long-read Amblyomma americanum tick genome.</title>
        <authorList>
            <person name="Chou S."/>
            <person name="Poskanzer K.E."/>
            <person name="Rollins M."/>
            <person name="Thuy-Boun P.S."/>
        </authorList>
    </citation>
    <scope>NUCLEOTIDE SEQUENCE [LARGE SCALE GENOMIC DNA]</scope>
    <source>
        <strain evidence="2">F_SG_1</strain>
        <tissue evidence="2">Salivary glands</tissue>
    </source>
</reference>
<organism evidence="2 3">
    <name type="scientific">Amblyomma americanum</name>
    <name type="common">Lone star tick</name>
    <dbReference type="NCBI Taxonomy" id="6943"/>
    <lineage>
        <taxon>Eukaryota</taxon>
        <taxon>Metazoa</taxon>
        <taxon>Ecdysozoa</taxon>
        <taxon>Arthropoda</taxon>
        <taxon>Chelicerata</taxon>
        <taxon>Arachnida</taxon>
        <taxon>Acari</taxon>
        <taxon>Parasitiformes</taxon>
        <taxon>Ixodida</taxon>
        <taxon>Ixodoidea</taxon>
        <taxon>Ixodidae</taxon>
        <taxon>Amblyomminae</taxon>
        <taxon>Amblyomma</taxon>
    </lineage>
</organism>
<accession>A0AAQ4E2M8</accession>
<protein>
    <submittedName>
        <fullName evidence="2">Uncharacterized protein</fullName>
    </submittedName>
</protein>
<name>A0AAQ4E2M8_AMBAM</name>
<evidence type="ECO:0000313" key="3">
    <source>
        <dbReference type="Proteomes" id="UP001321473"/>
    </source>
</evidence>
<feature type="region of interest" description="Disordered" evidence="1">
    <location>
        <begin position="13"/>
        <end position="36"/>
    </location>
</feature>
<feature type="region of interest" description="Disordered" evidence="1">
    <location>
        <begin position="54"/>
        <end position="155"/>
    </location>
</feature>
<feature type="compositionally biased region" description="Low complexity" evidence="1">
    <location>
        <begin position="114"/>
        <end position="125"/>
    </location>
</feature>
<evidence type="ECO:0000313" key="2">
    <source>
        <dbReference type="EMBL" id="KAK8768963.1"/>
    </source>
</evidence>
<dbReference type="EMBL" id="JARKHS020023249">
    <property type="protein sequence ID" value="KAK8768963.1"/>
    <property type="molecule type" value="Genomic_DNA"/>
</dbReference>
<gene>
    <name evidence="2" type="ORF">V5799_014567</name>
</gene>
<sequence length="363" mass="38559">MDPIRLLQELEREANEKRRGTRAAANAADASVAPNKIANGPLLLLDDMAASNDKTPLLKETSALNGPTGTGRRKGQKKSLPPRKKPPSVKEKTGVGGGGRGGATLPVNKHPKSSNKSSKSAVKPVENSIPKVSFEDKKALTPVPEEQNKQDAPAQLEFKIREQPDLLVQEGDSKNAATVPVVPVPEVVSSVEPKPKEKTSVLSRMRDAAKKINVAPSKLQQTVMNAKILHNRLSLSKPNSQQDSSDPSLAESGSGQPQQESSTAAASMDLLFADSPDSMAEEEASTDAGEKKEGAAEDAAASKPPEQERPKGATWTGTTANAELALKILNMSRRGDWLGVDALLKHVEKGDLPADLADEVSMF</sequence>
<dbReference type="Proteomes" id="UP001321473">
    <property type="component" value="Unassembled WGS sequence"/>
</dbReference>
<evidence type="ECO:0000256" key="1">
    <source>
        <dbReference type="SAM" id="MobiDB-lite"/>
    </source>
</evidence>
<dbReference type="AlphaFoldDB" id="A0AAQ4E2M8"/>